<gene>
    <name evidence="1" type="ORF">A3B37_00840</name>
</gene>
<dbReference type="EMBL" id="MHQS01000001">
    <property type="protein sequence ID" value="OHA09518.1"/>
    <property type="molecule type" value="Genomic_DNA"/>
</dbReference>
<organism evidence="1 2">
    <name type="scientific">Candidatus Sungbacteria bacterium RIFCSPLOWO2_01_FULL_59_16</name>
    <dbReference type="NCBI Taxonomy" id="1802280"/>
    <lineage>
        <taxon>Bacteria</taxon>
        <taxon>Candidatus Sungiibacteriota</taxon>
    </lineage>
</organism>
<evidence type="ECO:0000313" key="2">
    <source>
        <dbReference type="Proteomes" id="UP000176705"/>
    </source>
</evidence>
<reference evidence="1 2" key="1">
    <citation type="journal article" date="2016" name="Nat. Commun.">
        <title>Thousands of microbial genomes shed light on interconnected biogeochemical processes in an aquifer system.</title>
        <authorList>
            <person name="Anantharaman K."/>
            <person name="Brown C.T."/>
            <person name="Hug L.A."/>
            <person name="Sharon I."/>
            <person name="Castelle C.J."/>
            <person name="Probst A.J."/>
            <person name="Thomas B.C."/>
            <person name="Singh A."/>
            <person name="Wilkins M.J."/>
            <person name="Karaoz U."/>
            <person name="Brodie E.L."/>
            <person name="Williams K.H."/>
            <person name="Hubbard S.S."/>
            <person name="Banfield J.F."/>
        </authorList>
    </citation>
    <scope>NUCLEOTIDE SEQUENCE [LARGE SCALE GENOMIC DNA]</scope>
</reference>
<accession>A0A1G2LD22</accession>
<comment type="caution">
    <text evidence="1">The sequence shown here is derived from an EMBL/GenBank/DDBJ whole genome shotgun (WGS) entry which is preliminary data.</text>
</comment>
<protein>
    <submittedName>
        <fullName evidence="1">Uncharacterized protein</fullName>
    </submittedName>
</protein>
<proteinExistence type="predicted"/>
<dbReference type="Proteomes" id="UP000176705">
    <property type="component" value="Unassembled WGS sequence"/>
</dbReference>
<evidence type="ECO:0000313" key="1">
    <source>
        <dbReference type="EMBL" id="OHA09518.1"/>
    </source>
</evidence>
<sequence>MNTFTIPRKLAEKDDLIVIPRKEYEALLGLKKIREFIPTAAQKKALIRARKNRKIGKYLTVDEIRRNLEFTS</sequence>
<dbReference type="AlphaFoldDB" id="A0A1G2LD22"/>
<name>A0A1G2LD22_9BACT</name>